<comment type="subcellular location">
    <subcellularLocation>
        <location evidence="1">Membrane</location>
        <topology evidence="1">Single-pass membrane protein</topology>
    </subcellularLocation>
</comment>
<dbReference type="OrthoDB" id="1889094at2759"/>
<feature type="transmembrane region" description="Helical" evidence="5">
    <location>
        <begin position="45"/>
        <end position="64"/>
    </location>
</feature>
<accession>A0A6A2YMQ8</accession>
<proteinExistence type="predicted"/>
<dbReference type="PANTHER" id="PTHR31234">
    <property type="entry name" value="LATE EMBRYOGENESIS ABUNDANT (LEA) HYDROXYPROLINE-RICH GLYCOPROTEIN FAMILY"/>
    <property type="match status" value="1"/>
</dbReference>
<dbReference type="EMBL" id="VEPZ02001322">
    <property type="protein sequence ID" value="KAE8680631.1"/>
    <property type="molecule type" value="Genomic_DNA"/>
</dbReference>
<evidence type="ECO:0000256" key="5">
    <source>
        <dbReference type="SAM" id="Phobius"/>
    </source>
</evidence>
<dbReference type="GO" id="GO:0005886">
    <property type="term" value="C:plasma membrane"/>
    <property type="evidence" value="ECO:0007669"/>
    <property type="project" value="TreeGrafter"/>
</dbReference>
<dbReference type="PANTHER" id="PTHR31234:SF2">
    <property type="entry name" value="OS05G0199100 PROTEIN"/>
    <property type="match status" value="1"/>
</dbReference>
<dbReference type="InterPro" id="IPR044839">
    <property type="entry name" value="NDR1-like"/>
</dbReference>
<dbReference type="GO" id="GO:0098542">
    <property type="term" value="P:defense response to other organism"/>
    <property type="evidence" value="ECO:0007669"/>
    <property type="project" value="InterPro"/>
</dbReference>
<organism evidence="7 8">
    <name type="scientific">Hibiscus syriacus</name>
    <name type="common">Rose of Sharon</name>
    <dbReference type="NCBI Taxonomy" id="106335"/>
    <lineage>
        <taxon>Eukaryota</taxon>
        <taxon>Viridiplantae</taxon>
        <taxon>Streptophyta</taxon>
        <taxon>Embryophyta</taxon>
        <taxon>Tracheophyta</taxon>
        <taxon>Spermatophyta</taxon>
        <taxon>Magnoliopsida</taxon>
        <taxon>eudicotyledons</taxon>
        <taxon>Gunneridae</taxon>
        <taxon>Pentapetalae</taxon>
        <taxon>rosids</taxon>
        <taxon>malvids</taxon>
        <taxon>Malvales</taxon>
        <taxon>Malvaceae</taxon>
        <taxon>Malvoideae</taxon>
        <taxon>Hibiscus</taxon>
    </lineage>
</organism>
<evidence type="ECO:0000256" key="3">
    <source>
        <dbReference type="ARBA" id="ARBA00022989"/>
    </source>
</evidence>
<evidence type="ECO:0000256" key="4">
    <source>
        <dbReference type="ARBA" id="ARBA00023136"/>
    </source>
</evidence>
<dbReference type="Proteomes" id="UP000436088">
    <property type="component" value="Unassembled WGS sequence"/>
</dbReference>
<evidence type="ECO:0000313" key="7">
    <source>
        <dbReference type="EMBL" id="KAE8680631.1"/>
    </source>
</evidence>
<reference evidence="7" key="1">
    <citation type="submission" date="2019-09" db="EMBL/GenBank/DDBJ databases">
        <title>Draft genome information of white flower Hibiscus syriacus.</title>
        <authorList>
            <person name="Kim Y.-M."/>
        </authorList>
    </citation>
    <scope>NUCLEOTIDE SEQUENCE [LARGE SCALE GENOMIC DNA]</scope>
    <source>
        <strain evidence="7">YM2019G1</strain>
    </source>
</reference>
<comment type="caution">
    <text evidence="7">The sequence shown here is derived from an EMBL/GenBank/DDBJ whole genome shotgun (WGS) entry which is preliminary data.</text>
</comment>
<keyword evidence="8" id="KW-1185">Reference proteome</keyword>
<evidence type="ECO:0000256" key="2">
    <source>
        <dbReference type="ARBA" id="ARBA00022692"/>
    </source>
</evidence>
<feature type="domain" description="Late embryogenesis abundant protein LEA-2 subgroup" evidence="6">
    <location>
        <begin position="96"/>
        <end position="192"/>
    </location>
</feature>
<evidence type="ECO:0000259" key="6">
    <source>
        <dbReference type="Pfam" id="PF03168"/>
    </source>
</evidence>
<dbReference type="SUPFAM" id="SSF117070">
    <property type="entry name" value="LEA14-like"/>
    <property type="match status" value="1"/>
</dbReference>
<dbReference type="AlphaFoldDB" id="A0A6A2YMQ8"/>
<name>A0A6A2YMQ8_HIBSY</name>
<evidence type="ECO:0000256" key="1">
    <source>
        <dbReference type="ARBA" id="ARBA00004167"/>
    </source>
</evidence>
<keyword evidence="2 5" id="KW-0812">Transmembrane</keyword>
<gene>
    <name evidence="7" type="ORF">F3Y22_tig00111377pilonHSYRG00083</name>
</gene>
<sequence>MAEKQSHLNGAYYGPSVPPAANYHRPSRSSGCGCGCCLLKLLLKIVIALVVIIGLAVLIFWLIFRPNEVKFHVTDVRLNEFSLDNQTLRYDLAVNITVRNPNRRIGIHYDRIEARAYYDDQRLQSVTLTPFYQGHKNTSFLNPVFRGEQFVRLGSDEVADYNEERISGIYSIDVNLHLRIRFKVGRVRTSRFRPRIECDLKVPLNTANGTLAAAPFTTKRCDWDY</sequence>
<protein>
    <submittedName>
        <fullName evidence="7">Protein YLS9</fullName>
    </submittedName>
</protein>
<dbReference type="Pfam" id="PF03168">
    <property type="entry name" value="LEA_2"/>
    <property type="match status" value="1"/>
</dbReference>
<keyword evidence="3 5" id="KW-1133">Transmembrane helix</keyword>
<evidence type="ECO:0000313" key="8">
    <source>
        <dbReference type="Proteomes" id="UP000436088"/>
    </source>
</evidence>
<dbReference type="InterPro" id="IPR004864">
    <property type="entry name" value="LEA_2"/>
</dbReference>
<keyword evidence="4 5" id="KW-0472">Membrane</keyword>